<keyword evidence="2 7" id="KW-0349">Heme</keyword>
<evidence type="ECO:0000256" key="5">
    <source>
        <dbReference type="ARBA" id="ARBA00023004"/>
    </source>
</evidence>
<evidence type="ECO:0000256" key="2">
    <source>
        <dbReference type="ARBA" id="ARBA00022617"/>
    </source>
</evidence>
<keyword evidence="5 7" id="KW-0408">Iron</keyword>
<keyword evidence="6 8" id="KW-0503">Monooxygenase</keyword>
<dbReference type="InterPro" id="IPR036396">
    <property type="entry name" value="Cyt_P450_sf"/>
</dbReference>
<evidence type="ECO:0000256" key="6">
    <source>
        <dbReference type="ARBA" id="ARBA00023033"/>
    </source>
</evidence>
<keyword evidence="3 7" id="KW-0479">Metal-binding</keyword>
<protein>
    <submittedName>
        <fullName evidence="10">Cytochrome P450</fullName>
    </submittedName>
</protein>
<dbReference type="InterPro" id="IPR017972">
    <property type="entry name" value="Cyt_P450_CS"/>
</dbReference>
<dbReference type="Gene3D" id="1.10.630.10">
    <property type="entry name" value="Cytochrome P450"/>
    <property type="match status" value="1"/>
</dbReference>
<evidence type="ECO:0000256" key="8">
    <source>
        <dbReference type="RuleBase" id="RU000461"/>
    </source>
</evidence>
<feature type="region of interest" description="Disordered" evidence="9">
    <location>
        <begin position="1"/>
        <end position="33"/>
    </location>
</feature>
<proteinExistence type="inferred from homology"/>
<dbReference type="EMBL" id="RAWK01000021">
    <property type="protein sequence ID" value="RKH72740.1"/>
    <property type="molecule type" value="Genomic_DNA"/>
</dbReference>
<feature type="compositionally biased region" description="Polar residues" evidence="9">
    <location>
        <begin position="18"/>
        <end position="28"/>
    </location>
</feature>
<name>A0A3A8R0N5_9BACT</name>
<dbReference type="SUPFAM" id="SSF48264">
    <property type="entry name" value="Cytochrome P450"/>
    <property type="match status" value="1"/>
</dbReference>
<dbReference type="PRINTS" id="PR00385">
    <property type="entry name" value="P450"/>
</dbReference>
<dbReference type="GO" id="GO:0005506">
    <property type="term" value="F:iron ion binding"/>
    <property type="evidence" value="ECO:0007669"/>
    <property type="project" value="InterPro"/>
</dbReference>
<sequence>MHAGRPGAIPPSRRKRQMTTAATATITRQPPGPRGHLLMGILPDVRRDILGCLGSLHRQYGDVVRYRLGPMRSHLVAHPDAVKHVLQDHVKNYTKDHLSYRMGAWITGNGLLTSTGDFWLRQRRLAQPAFHRQRIAGMAAGMVRQSQGMLQRWELAATNGTPVGINAEMMRLTLAIVGEALFGASVEAQAREVGAAFTVISQQIAERFRTFRMLPPVLPTRYDRAFRDARATLLGIVRSIIATRREHNEDHGDLLSMLMLARDEDTGEGMTDEQLGSEVMTMLLAGHETTATSLSWAWGLLSKHPEVEARLHAELDAVLGGRTPTAEDVPKLGYTKQVVEETMRLYPAAVIFSRSVQEDDVIGGFRIPKGSSVDVSPYVTQRHPDFWEEPEAFRPERFAPEAAAKRHRFAYFPFSGGPRQCIGNSFAMMEAQLVLATVAQRYRLREAPGFTLEPDSHLTLRPRGELPMYLERRS</sequence>
<feature type="binding site" description="axial binding residue" evidence="7">
    <location>
        <position position="421"/>
    </location>
    <ligand>
        <name>heme</name>
        <dbReference type="ChEBI" id="CHEBI:30413"/>
    </ligand>
    <ligandPart>
        <name>Fe</name>
        <dbReference type="ChEBI" id="CHEBI:18248"/>
    </ligandPart>
</feature>
<evidence type="ECO:0000256" key="4">
    <source>
        <dbReference type="ARBA" id="ARBA00023002"/>
    </source>
</evidence>
<evidence type="ECO:0000256" key="7">
    <source>
        <dbReference type="PIRSR" id="PIRSR602401-1"/>
    </source>
</evidence>
<dbReference type="GO" id="GO:0016705">
    <property type="term" value="F:oxidoreductase activity, acting on paired donors, with incorporation or reduction of molecular oxygen"/>
    <property type="evidence" value="ECO:0007669"/>
    <property type="project" value="InterPro"/>
</dbReference>
<keyword evidence="4 8" id="KW-0560">Oxidoreductase</keyword>
<evidence type="ECO:0000256" key="3">
    <source>
        <dbReference type="ARBA" id="ARBA00022723"/>
    </source>
</evidence>
<evidence type="ECO:0000313" key="10">
    <source>
        <dbReference type="EMBL" id="RKH72740.1"/>
    </source>
</evidence>
<dbReference type="InterPro" id="IPR050196">
    <property type="entry name" value="Cytochrome_P450_Monoox"/>
</dbReference>
<organism evidence="10 11">
    <name type="scientific">Corallococcus aberystwythensis</name>
    <dbReference type="NCBI Taxonomy" id="2316722"/>
    <lineage>
        <taxon>Bacteria</taxon>
        <taxon>Pseudomonadati</taxon>
        <taxon>Myxococcota</taxon>
        <taxon>Myxococcia</taxon>
        <taxon>Myxococcales</taxon>
        <taxon>Cystobacterineae</taxon>
        <taxon>Myxococcaceae</taxon>
        <taxon>Corallococcus</taxon>
    </lineage>
</organism>
<comment type="similarity">
    <text evidence="1 8">Belongs to the cytochrome P450 family.</text>
</comment>
<comment type="caution">
    <text evidence="10">The sequence shown here is derived from an EMBL/GenBank/DDBJ whole genome shotgun (WGS) entry which is preliminary data.</text>
</comment>
<dbReference type="InterPro" id="IPR001128">
    <property type="entry name" value="Cyt_P450"/>
</dbReference>
<evidence type="ECO:0000256" key="1">
    <source>
        <dbReference type="ARBA" id="ARBA00010617"/>
    </source>
</evidence>
<reference evidence="11" key="1">
    <citation type="submission" date="2018-09" db="EMBL/GenBank/DDBJ databases">
        <authorList>
            <person name="Livingstone P.G."/>
            <person name="Whitworth D.E."/>
        </authorList>
    </citation>
    <scope>NUCLEOTIDE SEQUENCE [LARGE SCALE GENOMIC DNA]</scope>
    <source>
        <strain evidence="11">AB050A</strain>
    </source>
</reference>
<dbReference type="CDD" id="cd20620">
    <property type="entry name" value="CYP132-like"/>
    <property type="match status" value="1"/>
</dbReference>
<dbReference type="PRINTS" id="PR00463">
    <property type="entry name" value="EP450I"/>
</dbReference>
<dbReference type="AlphaFoldDB" id="A0A3A8R0N5"/>
<dbReference type="PANTHER" id="PTHR24291:SF50">
    <property type="entry name" value="BIFUNCTIONAL ALBAFLAVENONE MONOOXYGENASE_TERPENE SYNTHASE"/>
    <property type="match status" value="1"/>
</dbReference>
<accession>A0A3A8R0N5</accession>
<comment type="cofactor">
    <cofactor evidence="7">
        <name>heme</name>
        <dbReference type="ChEBI" id="CHEBI:30413"/>
    </cofactor>
</comment>
<dbReference type="InterPro" id="IPR002401">
    <property type="entry name" value="Cyt_P450_E_grp-I"/>
</dbReference>
<dbReference type="PANTHER" id="PTHR24291">
    <property type="entry name" value="CYTOCHROME P450 FAMILY 4"/>
    <property type="match status" value="1"/>
</dbReference>
<dbReference type="GO" id="GO:0004497">
    <property type="term" value="F:monooxygenase activity"/>
    <property type="evidence" value="ECO:0007669"/>
    <property type="project" value="UniProtKB-KW"/>
</dbReference>
<gene>
    <name evidence="10" type="ORF">D7W81_05495</name>
</gene>
<dbReference type="PROSITE" id="PS00086">
    <property type="entry name" value="CYTOCHROME_P450"/>
    <property type="match status" value="1"/>
</dbReference>
<dbReference type="GO" id="GO:0020037">
    <property type="term" value="F:heme binding"/>
    <property type="evidence" value="ECO:0007669"/>
    <property type="project" value="InterPro"/>
</dbReference>
<dbReference type="Pfam" id="PF00067">
    <property type="entry name" value="p450"/>
    <property type="match status" value="1"/>
</dbReference>
<dbReference type="OrthoDB" id="9764248at2"/>
<dbReference type="Proteomes" id="UP000267003">
    <property type="component" value="Unassembled WGS sequence"/>
</dbReference>
<evidence type="ECO:0000256" key="9">
    <source>
        <dbReference type="SAM" id="MobiDB-lite"/>
    </source>
</evidence>
<evidence type="ECO:0000313" key="11">
    <source>
        <dbReference type="Proteomes" id="UP000267003"/>
    </source>
</evidence>
<keyword evidence="11" id="KW-1185">Reference proteome</keyword>